<reference evidence="7 8" key="1">
    <citation type="submission" date="2015-03" db="EMBL/GenBank/DDBJ databases">
        <title>Genome assembly of Sandaracinus amylolyticus DSM 53668.</title>
        <authorList>
            <person name="Sharma G."/>
            <person name="Subramanian S."/>
        </authorList>
    </citation>
    <scope>NUCLEOTIDE SEQUENCE [LARGE SCALE GENOMIC DNA]</scope>
    <source>
        <strain evidence="7 8">DSM 53668</strain>
    </source>
</reference>
<dbReference type="AlphaFoldDB" id="A0A0F6W125"/>
<dbReference type="InterPro" id="IPR001647">
    <property type="entry name" value="HTH_TetR"/>
</dbReference>
<dbReference type="GO" id="GO:0003700">
    <property type="term" value="F:DNA-binding transcription factor activity"/>
    <property type="evidence" value="ECO:0007669"/>
    <property type="project" value="TreeGrafter"/>
</dbReference>
<dbReference type="Pfam" id="PF00440">
    <property type="entry name" value="TetR_N"/>
    <property type="match status" value="1"/>
</dbReference>
<dbReference type="PRINTS" id="PR00455">
    <property type="entry name" value="HTHTETR"/>
</dbReference>
<dbReference type="Gene3D" id="1.10.357.10">
    <property type="entry name" value="Tetracycline Repressor, domain 2"/>
    <property type="match status" value="1"/>
</dbReference>
<dbReference type="PANTHER" id="PTHR30055">
    <property type="entry name" value="HTH-TYPE TRANSCRIPTIONAL REGULATOR RUTR"/>
    <property type="match status" value="1"/>
</dbReference>
<dbReference type="Proteomes" id="UP000034883">
    <property type="component" value="Chromosome"/>
</dbReference>
<dbReference type="SUPFAM" id="SSF46689">
    <property type="entry name" value="Homeodomain-like"/>
    <property type="match status" value="1"/>
</dbReference>
<dbReference type="PANTHER" id="PTHR30055:SF234">
    <property type="entry name" value="HTH-TYPE TRANSCRIPTIONAL REGULATOR BETI"/>
    <property type="match status" value="1"/>
</dbReference>
<organism evidence="7 8">
    <name type="scientific">Sandaracinus amylolyticus</name>
    <dbReference type="NCBI Taxonomy" id="927083"/>
    <lineage>
        <taxon>Bacteria</taxon>
        <taxon>Pseudomonadati</taxon>
        <taxon>Myxococcota</taxon>
        <taxon>Polyangia</taxon>
        <taxon>Polyangiales</taxon>
        <taxon>Sandaracinaceae</taxon>
        <taxon>Sandaracinus</taxon>
    </lineage>
</organism>
<dbReference type="STRING" id="927083.DB32_001866"/>
<dbReference type="PROSITE" id="PS50977">
    <property type="entry name" value="HTH_TETR_2"/>
    <property type="match status" value="1"/>
</dbReference>
<evidence type="ECO:0000256" key="4">
    <source>
        <dbReference type="PROSITE-ProRule" id="PRU00335"/>
    </source>
</evidence>
<proteinExistence type="predicted"/>
<accession>A0A0F6W125</accession>
<evidence type="ECO:0000259" key="6">
    <source>
        <dbReference type="PROSITE" id="PS50977"/>
    </source>
</evidence>
<dbReference type="RefSeq" id="WP_053232027.1">
    <property type="nucleotide sequence ID" value="NZ_CP011125.1"/>
</dbReference>
<dbReference type="GO" id="GO:0000976">
    <property type="term" value="F:transcription cis-regulatory region binding"/>
    <property type="evidence" value="ECO:0007669"/>
    <property type="project" value="TreeGrafter"/>
</dbReference>
<feature type="DNA-binding region" description="H-T-H motif" evidence="4">
    <location>
        <begin position="49"/>
        <end position="68"/>
    </location>
</feature>
<dbReference type="EMBL" id="CP011125">
    <property type="protein sequence ID" value="AKF04717.1"/>
    <property type="molecule type" value="Genomic_DNA"/>
</dbReference>
<name>A0A0F6W125_9BACT</name>
<evidence type="ECO:0000256" key="3">
    <source>
        <dbReference type="ARBA" id="ARBA00023163"/>
    </source>
</evidence>
<feature type="region of interest" description="Disordered" evidence="5">
    <location>
        <begin position="1"/>
        <end position="27"/>
    </location>
</feature>
<feature type="compositionally biased region" description="Basic residues" evidence="5">
    <location>
        <begin position="1"/>
        <end position="11"/>
    </location>
</feature>
<dbReference type="InterPro" id="IPR009057">
    <property type="entry name" value="Homeodomain-like_sf"/>
</dbReference>
<evidence type="ECO:0000256" key="5">
    <source>
        <dbReference type="SAM" id="MobiDB-lite"/>
    </source>
</evidence>
<keyword evidence="8" id="KW-1185">Reference proteome</keyword>
<feature type="domain" description="HTH tetR-type" evidence="6">
    <location>
        <begin position="26"/>
        <end position="86"/>
    </location>
</feature>
<keyword evidence="3" id="KW-0804">Transcription</keyword>
<dbReference type="InterPro" id="IPR050109">
    <property type="entry name" value="HTH-type_TetR-like_transc_reg"/>
</dbReference>
<sequence>MTSRTTKKRASKKESVAPPRVRRSAEDAQRAILDAAEVRLAERGPDSIRLQDVARAVGMSHSTVLHHFGSREALLEAVVKRAMERLTSDMLTSFAAGEDARDPAAMLERVFEAFGGGQARMLSWLRLTGIDVNVDERYLLDVARAAHALRPAGANGKKPPFEDTLFTMILASLAAYADGIAGEPTRRSAGLAGDPGAAKRFRAWLARLLSTHLG</sequence>
<keyword evidence="2 4" id="KW-0238">DNA-binding</keyword>
<evidence type="ECO:0000256" key="2">
    <source>
        <dbReference type="ARBA" id="ARBA00023125"/>
    </source>
</evidence>
<gene>
    <name evidence="7" type="ORF">DB32_001866</name>
</gene>
<evidence type="ECO:0000313" key="8">
    <source>
        <dbReference type="Proteomes" id="UP000034883"/>
    </source>
</evidence>
<evidence type="ECO:0000256" key="1">
    <source>
        <dbReference type="ARBA" id="ARBA00023015"/>
    </source>
</evidence>
<protein>
    <submittedName>
        <fullName evidence="7">Transcriptional regulator, TetR family protein</fullName>
    </submittedName>
</protein>
<keyword evidence="1" id="KW-0805">Transcription regulation</keyword>
<dbReference type="KEGG" id="samy:DB32_001866"/>
<evidence type="ECO:0000313" key="7">
    <source>
        <dbReference type="EMBL" id="AKF04717.1"/>
    </source>
</evidence>